<keyword evidence="8 10" id="KW-0472">Membrane</keyword>
<sequence>MHNNEDVNFVNMLHAQKNAKVDFKVLLLFFSIIIFFVGAFTWAYFSQIDELTRGEGKVIPSEKIKTIQSLDGGLISEILVKEGAIVKKGQELMKIDTTRFEASLEENKQTYYHLLITKVRLEAESKIDLSKPIPELKYSQEVLKQAKVFAQNDKKLFKSRLEELKSTTEIFKIQLKQKEQEVKELRNTSSQLRRSLKLVKEEARTMELLVKRRSKSKVDLIRIKKELSQLQGDLQNAYINIPKAKYAMEEAKNRISEKAKIFRAEASNELQKLNTEIKKYESKLVSEVDKLEKTVLHSPVDGIVKQINVNTVGGVIKSGMELIEIVPQSDILLIEAKIDPKDIAFINPQQKAIVKITAYDFAIYGGLDGQITEISADSIIDKNDKNQKSYYKIVIKTKQNYLERNGQKLPIIPGMITSVDIITGKKSILDFILKPILKTKENALHER</sequence>
<dbReference type="PROSITE" id="PS00543">
    <property type="entry name" value="HLYD_FAMILY"/>
    <property type="match status" value="1"/>
</dbReference>
<dbReference type="Proteomes" id="UP000186074">
    <property type="component" value="Chromosome"/>
</dbReference>
<evidence type="ECO:0000256" key="5">
    <source>
        <dbReference type="ARBA" id="ARBA00022519"/>
    </source>
</evidence>
<comment type="similarity">
    <text evidence="2">Belongs to the membrane fusion protein (MFP) (TC 8.A.1) family.</text>
</comment>
<keyword evidence="6 10" id="KW-0812">Transmembrane</keyword>
<dbReference type="PANTHER" id="PTHR30386:SF26">
    <property type="entry name" value="TRANSPORT PROTEIN COMB"/>
    <property type="match status" value="1"/>
</dbReference>
<gene>
    <name evidence="13" type="ORF">LPB137_10315</name>
</gene>
<dbReference type="SUPFAM" id="SSF111369">
    <property type="entry name" value="HlyD-like secretion proteins"/>
    <property type="match status" value="1"/>
</dbReference>
<dbReference type="InterPro" id="IPR058982">
    <property type="entry name" value="Beta-barrel_AprE"/>
</dbReference>
<evidence type="ECO:0000256" key="8">
    <source>
        <dbReference type="ARBA" id="ARBA00023136"/>
    </source>
</evidence>
<evidence type="ECO:0000256" key="10">
    <source>
        <dbReference type="SAM" id="Phobius"/>
    </source>
</evidence>
<keyword evidence="7 10" id="KW-1133">Transmembrane helix</keyword>
<evidence type="ECO:0000256" key="3">
    <source>
        <dbReference type="ARBA" id="ARBA00022448"/>
    </source>
</evidence>
<evidence type="ECO:0000256" key="4">
    <source>
        <dbReference type="ARBA" id="ARBA00022475"/>
    </source>
</evidence>
<keyword evidence="4" id="KW-1003">Cell membrane</keyword>
<evidence type="ECO:0000256" key="1">
    <source>
        <dbReference type="ARBA" id="ARBA00004377"/>
    </source>
</evidence>
<feature type="domain" description="AprE-like long alpha-helical hairpin" evidence="11">
    <location>
        <begin position="101"/>
        <end position="289"/>
    </location>
</feature>
<proteinExistence type="inferred from homology"/>
<dbReference type="Pfam" id="PF26002">
    <property type="entry name" value="Beta-barrel_AprE"/>
    <property type="match status" value="1"/>
</dbReference>
<dbReference type="Gene3D" id="2.40.30.170">
    <property type="match status" value="1"/>
</dbReference>
<dbReference type="PANTHER" id="PTHR30386">
    <property type="entry name" value="MEMBRANE FUSION SUBUNIT OF EMRAB-TOLC MULTIDRUG EFFLUX PUMP"/>
    <property type="match status" value="1"/>
</dbReference>
<dbReference type="KEGG" id="alp:LPB137_10315"/>
<dbReference type="Gene3D" id="1.10.287.470">
    <property type="entry name" value="Helix hairpin bin"/>
    <property type="match status" value="1"/>
</dbReference>
<evidence type="ECO:0000259" key="11">
    <source>
        <dbReference type="Pfam" id="PF25994"/>
    </source>
</evidence>
<feature type="transmembrane region" description="Helical" evidence="10">
    <location>
        <begin position="25"/>
        <end position="45"/>
    </location>
</feature>
<dbReference type="NCBIfam" id="TIGR01843">
    <property type="entry name" value="type_I_hlyD"/>
    <property type="match status" value="1"/>
</dbReference>
<evidence type="ECO:0000256" key="2">
    <source>
        <dbReference type="ARBA" id="ARBA00009477"/>
    </source>
</evidence>
<dbReference type="InterPro" id="IPR010129">
    <property type="entry name" value="T1SS_HlyD"/>
</dbReference>
<keyword evidence="5" id="KW-0997">Cell inner membrane</keyword>
<comment type="subcellular location">
    <subcellularLocation>
        <location evidence="1">Cell inner membrane</location>
        <topology evidence="1">Single-pass membrane protein</topology>
    </subcellularLocation>
</comment>
<reference evidence="13 14" key="1">
    <citation type="submission" date="2017-01" db="EMBL/GenBank/DDBJ databases">
        <title>Genome sequencing of Arcobacter sp. LPB0137.</title>
        <authorList>
            <person name="Lee G.-W."/>
            <person name="Yi H."/>
        </authorList>
    </citation>
    <scope>NUCLEOTIDE SEQUENCE [LARGE SCALE GENOMIC DNA]</scope>
    <source>
        <strain evidence="13 14">LPB0137</strain>
    </source>
</reference>
<dbReference type="Gene3D" id="2.40.50.100">
    <property type="match status" value="1"/>
</dbReference>
<dbReference type="EMBL" id="CP019070">
    <property type="protein sequence ID" value="APW66209.1"/>
    <property type="molecule type" value="Genomic_DNA"/>
</dbReference>
<dbReference type="InterPro" id="IPR058781">
    <property type="entry name" value="HH_AprE-like"/>
</dbReference>
<keyword evidence="3" id="KW-0813">Transport</keyword>
<dbReference type="GO" id="GO:0005886">
    <property type="term" value="C:plasma membrane"/>
    <property type="evidence" value="ECO:0007669"/>
    <property type="project" value="UniProtKB-SubCell"/>
</dbReference>
<evidence type="ECO:0000256" key="9">
    <source>
        <dbReference type="SAM" id="Coils"/>
    </source>
</evidence>
<dbReference type="GO" id="GO:0009306">
    <property type="term" value="P:protein secretion"/>
    <property type="evidence" value="ECO:0007669"/>
    <property type="project" value="InterPro"/>
</dbReference>
<keyword evidence="9" id="KW-0175">Coiled coil</keyword>
<feature type="domain" description="AprE-like beta-barrel" evidence="12">
    <location>
        <begin position="332"/>
        <end position="424"/>
    </location>
</feature>
<organism evidence="13 14">
    <name type="scientific">Poseidonibacter parvus</name>
    <dbReference type="NCBI Taxonomy" id="1850254"/>
    <lineage>
        <taxon>Bacteria</taxon>
        <taxon>Pseudomonadati</taxon>
        <taxon>Campylobacterota</taxon>
        <taxon>Epsilonproteobacteria</taxon>
        <taxon>Campylobacterales</taxon>
        <taxon>Arcobacteraceae</taxon>
        <taxon>Poseidonibacter</taxon>
    </lineage>
</organism>
<evidence type="ECO:0000256" key="6">
    <source>
        <dbReference type="ARBA" id="ARBA00022692"/>
    </source>
</evidence>
<protein>
    <submittedName>
        <fullName evidence="13">Secretion protein HylD</fullName>
    </submittedName>
</protein>
<name>A0A1P8KNZ2_9BACT</name>
<feature type="coiled-coil region" evidence="9">
    <location>
        <begin position="161"/>
        <end position="290"/>
    </location>
</feature>
<dbReference type="InterPro" id="IPR050739">
    <property type="entry name" value="MFP"/>
</dbReference>
<dbReference type="STRING" id="1850254.LPB137_10315"/>
<keyword evidence="14" id="KW-1185">Reference proteome</keyword>
<dbReference type="InterPro" id="IPR006144">
    <property type="entry name" value="Secretion_HlyD_CS"/>
</dbReference>
<accession>A0A1P8KNZ2</accession>
<dbReference type="RefSeq" id="WP_076087708.1">
    <property type="nucleotide sequence ID" value="NZ_CP019070.1"/>
</dbReference>
<evidence type="ECO:0000313" key="13">
    <source>
        <dbReference type="EMBL" id="APW66209.1"/>
    </source>
</evidence>
<dbReference type="PRINTS" id="PR01490">
    <property type="entry name" value="RTXTOXIND"/>
</dbReference>
<evidence type="ECO:0000259" key="12">
    <source>
        <dbReference type="Pfam" id="PF26002"/>
    </source>
</evidence>
<evidence type="ECO:0000313" key="14">
    <source>
        <dbReference type="Proteomes" id="UP000186074"/>
    </source>
</evidence>
<dbReference type="Pfam" id="PF25994">
    <property type="entry name" value="HH_AprE"/>
    <property type="match status" value="1"/>
</dbReference>
<dbReference type="OrthoDB" id="9810980at2"/>
<dbReference type="AlphaFoldDB" id="A0A1P8KNZ2"/>
<evidence type="ECO:0000256" key="7">
    <source>
        <dbReference type="ARBA" id="ARBA00022989"/>
    </source>
</evidence>